<dbReference type="HOGENOM" id="CLU_1613048_0_0_1"/>
<dbReference type="AlphaFoldDB" id="W1P3M9"/>
<gene>
    <name evidence="1" type="ORF">AMTR_s00083p00165060</name>
</gene>
<proteinExistence type="predicted"/>
<keyword evidence="2" id="KW-1185">Reference proteome</keyword>
<dbReference type="EMBL" id="KI394526">
    <property type="protein sequence ID" value="ERN02538.1"/>
    <property type="molecule type" value="Genomic_DNA"/>
</dbReference>
<dbReference type="Proteomes" id="UP000017836">
    <property type="component" value="Unassembled WGS sequence"/>
</dbReference>
<sequence length="165" mass="18853">MSTHQKTRDSRIPKMKVPIGNNTVEDTIIIEDDGLLMKVKEELSYGRSFCPIGWSSLKELIQLLELLENTTVNLKAFRVPKAYQLKGIMGELALMAEEILKLERLISPTLSPSISLLFYFFSDQPSIFDYVEGLLEEFKKYLAYREGFHSTLEAHSLKEGEYAAL</sequence>
<dbReference type="Gramene" id="ERN02538">
    <property type="protein sequence ID" value="ERN02538"/>
    <property type="gene ID" value="AMTR_s00083p00165060"/>
</dbReference>
<evidence type="ECO:0000313" key="1">
    <source>
        <dbReference type="EMBL" id="ERN02538.1"/>
    </source>
</evidence>
<accession>W1P3M9</accession>
<name>W1P3M9_AMBTC</name>
<protein>
    <submittedName>
        <fullName evidence="1">Uncharacterized protein</fullName>
    </submittedName>
</protein>
<reference evidence="2" key="1">
    <citation type="journal article" date="2013" name="Science">
        <title>The Amborella genome and the evolution of flowering plants.</title>
        <authorList>
            <consortium name="Amborella Genome Project"/>
        </authorList>
    </citation>
    <scope>NUCLEOTIDE SEQUENCE [LARGE SCALE GENOMIC DNA]</scope>
</reference>
<organism evidence="1 2">
    <name type="scientific">Amborella trichopoda</name>
    <dbReference type="NCBI Taxonomy" id="13333"/>
    <lineage>
        <taxon>Eukaryota</taxon>
        <taxon>Viridiplantae</taxon>
        <taxon>Streptophyta</taxon>
        <taxon>Embryophyta</taxon>
        <taxon>Tracheophyta</taxon>
        <taxon>Spermatophyta</taxon>
        <taxon>Magnoliopsida</taxon>
        <taxon>Amborellales</taxon>
        <taxon>Amborellaceae</taxon>
        <taxon>Amborella</taxon>
    </lineage>
</organism>
<evidence type="ECO:0000313" key="2">
    <source>
        <dbReference type="Proteomes" id="UP000017836"/>
    </source>
</evidence>